<name>A0ABV1K694_9PSEU</name>
<organism evidence="1 2">
    <name type="scientific">Pseudonocardia nematodicida</name>
    <dbReference type="NCBI Taxonomy" id="1206997"/>
    <lineage>
        <taxon>Bacteria</taxon>
        <taxon>Bacillati</taxon>
        <taxon>Actinomycetota</taxon>
        <taxon>Actinomycetes</taxon>
        <taxon>Pseudonocardiales</taxon>
        <taxon>Pseudonocardiaceae</taxon>
        <taxon>Pseudonocardia</taxon>
    </lineage>
</organism>
<proteinExistence type="predicted"/>
<gene>
    <name evidence="1" type="ORF">WIS52_05920</name>
</gene>
<dbReference type="SUPFAM" id="SSF46785">
    <property type="entry name" value="Winged helix' DNA-binding domain"/>
    <property type="match status" value="1"/>
</dbReference>
<dbReference type="Pfam" id="PF10013">
    <property type="entry name" value="DUF2256"/>
    <property type="match status" value="1"/>
</dbReference>
<dbReference type="PANTHER" id="PTHR37463:SF1">
    <property type="entry name" value="DUF2256 DOMAIN-CONTAINING PROTEIN"/>
    <property type="match status" value="1"/>
</dbReference>
<keyword evidence="2" id="KW-1185">Reference proteome</keyword>
<comment type="caution">
    <text evidence="1">The sequence shown here is derived from an EMBL/GenBank/DDBJ whole genome shotgun (WGS) entry which is preliminary data.</text>
</comment>
<accession>A0ABV1K694</accession>
<dbReference type="InterPro" id="IPR021660">
    <property type="entry name" value="DUF3253"/>
</dbReference>
<dbReference type="Proteomes" id="UP001494902">
    <property type="component" value="Unassembled WGS sequence"/>
</dbReference>
<dbReference type="InterPro" id="IPR036390">
    <property type="entry name" value="WH_DNA-bd_sf"/>
</dbReference>
<dbReference type="Pfam" id="PF11625">
    <property type="entry name" value="DUF3253"/>
    <property type="match status" value="1"/>
</dbReference>
<dbReference type="InterPro" id="IPR036388">
    <property type="entry name" value="WH-like_DNA-bd_sf"/>
</dbReference>
<evidence type="ECO:0000313" key="2">
    <source>
        <dbReference type="Proteomes" id="UP001494902"/>
    </source>
</evidence>
<dbReference type="EMBL" id="JBEDNQ010000002">
    <property type="protein sequence ID" value="MEQ3550001.1"/>
    <property type="molecule type" value="Genomic_DNA"/>
</dbReference>
<reference evidence="1 2" key="1">
    <citation type="submission" date="2024-03" db="EMBL/GenBank/DDBJ databases">
        <title>Draft genome sequence of Pseudonocardia nematodicida JCM 31783.</title>
        <authorList>
            <person name="Butdee W."/>
            <person name="Duangmal K."/>
        </authorList>
    </citation>
    <scope>NUCLEOTIDE SEQUENCE [LARGE SCALE GENOMIC DNA]</scope>
    <source>
        <strain evidence="1 2">JCM 31783</strain>
    </source>
</reference>
<sequence>MEDKTCAVCGRRITWRRKWADDWEHVRYCSAGCRRRGVRTVDTALEEAIVDLLDHHRKAGATICPSDAARAVDAEGWRDLMEPARMAARRLVDAGRVEIVQKGAVVDPSTAKGPIRIRRMPG</sequence>
<dbReference type="Gene3D" id="1.10.10.10">
    <property type="entry name" value="Winged helix-like DNA-binding domain superfamily/Winged helix DNA-binding domain"/>
    <property type="match status" value="1"/>
</dbReference>
<protein>
    <submittedName>
        <fullName evidence="1">DUF2256 and DUF3253 domain-containing protein</fullName>
    </submittedName>
</protein>
<dbReference type="PANTHER" id="PTHR37463">
    <property type="entry name" value="GSL3115 PROTEIN"/>
    <property type="match status" value="1"/>
</dbReference>
<evidence type="ECO:0000313" key="1">
    <source>
        <dbReference type="EMBL" id="MEQ3550001.1"/>
    </source>
</evidence>
<dbReference type="InterPro" id="IPR017136">
    <property type="entry name" value="UCP037205"/>
</dbReference>